<keyword evidence="5" id="KW-1185">Reference proteome</keyword>
<keyword evidence="2" id="KW-0560">Oxidoreductase</keyword>
<dbReference type="InterPro" id="IPR045312">
    <property type="entry name" value="PCBER-like"/>
</dbReference>
<reference evidence="4 5" key="1">
    <citation type="submission" date="2020-04" db="EMBL/GenBank/DDBJ databases">
        <title>Plant Genome Project.</title>
        <authorList>
            <person name="Zhang R.-G."/>
        </authorList>
    </citation>
    <scope>NUCLEOTIDE SEQUENCE [LARGE SCALE GENOMIC DNA]</scope>
    <source>
        <strain evidence="4">YNK0</strain>
        <tissue evidence="4">Leaf</tissue>
    </source>
</reference>
<keyword evidence="1" id="KW-0521">NADP</keyword>
<dbReference type="InterPro" id="IPR008030">
    <property type="entry name" value="NmrA-like"/>
</dbReference>
<evidence type="ECO:0000256" key="2">
    <source>
        <dbReference type="ARBA" id="ARBA00023002"/>
    </source>
</evidence>
<dbReference type="GO" id="GO:0016491">
    <property type="term" value="F:oxidoreductase activity"/>
    <property type="evidence" value="ECO:0007669"/>
    <property type="project" value="UniProtKB-KW"/>
</dbReference>
<evidence type="ECO:0000256" key="1">
    <source>
        <dbReference type="ARBA" id="ARBA00022857"/>
    </source>
</evidence>
<dbReference type="Pfam" id="PF05368">
    <property type="entry name" value="NmrA"/>
    <property type="match status" value="2"/>
</dbReference>
<dbReference type="OMA" id="AMDPRAF"/>
<protein>
    <recommendedName>
        <fullName evidence="3">NmrA-like domain-containing protein</fullName>
    </recommendedName>
</protein>
<proteinExistence type="predicted"/>
<dbReference type="EMBL" id="JABCRI010000002">
    <property type="protein sequence ID" value="KAF8411976.1"/>
    <property type="molecule type" value="Genomic_DNA"/>
</dbReference>
<dbReference type="Gene3D" id="3.40.50.720">
    <property type="entry name" value="NAD(P)-binding Rossmann-like Domain"/>
    <property type="match status" value="1"/>
</dbReference>
<dbReference type="InterPro" id="IPR050608">
    <property type="entry name" value="NmrA-type/Isoflavone_red_sf"/>
</dbReference>
<evidence type="ECO:0000313" key="4">
    <source>
        <dbReference type="EMBL" id="KAF8411976.1"/>
    </source>
</evidence>
<comment type="caution">
    <text evidence="4">The sequence shown here is derived from an EMBL/GenBank/DDBJ whole genome shotgun (WGS) entry which is preliminary data.</text>
</comment>
<dbReference type="Gene3D" id="3.90.25.10">
    <property type="entry name" value="UDP-galactose 4-epimerase, domain 1"/>
    <property type="match status" value="2"/>
</dbReference>
<gene>
    <name evidence="4" type="ORF">HHK36_004535</name>
</gene>
<accession>A0A835DQC7</accession>
<dbReference type="PANTHER" id="PTHR43349">
    <property type="entry name" value="PINORESINOL REDUCTASE-RELATED"/>
    <property type="match status" value="1"/>
</dbReference>
<feature type="domain" description="NmrA-like" evidence="3">
    <location>
        <begin position="308"/>
        <end position="369"/>
    </location>
</feature>
<name>A0A835DQC7_TETSI</name>
<organism evidence="4 5">
    <name type="scientific">Tetracentron sinense</name>
    <name type="common">Spur-leaf</name>
    <dbReference type="NCBI Taxonomy" id="13715"/>
    <lineage>
        <taxon>Eukaryota</taxon>
        <taxon>Viridiplantae</taxon>
        <taxon>Streptophyta</taxon>
        <taxon>Embryophyta</taxon>
        <taxon>Tracheophyta</taxon>
        <taxon>Spermatophyta</taxon>
        <taxon>Magnoliopsida</taxon>
        <taxon>Trochodendrales</taxon>
        <taxon>Trochodendraceae</taxon>
        <taxon>Tetracentron</taxon>
    </lineage>
</organism>
<evidence type="ECO:0000259" key="3">
    <source>
        <dbReference type="Pfam" id="PF05368"/>
    </source>
</evidence>
<dbReference type="InterPro" id="IPR036291">
    <property type="entry name" value="NAD(P)-bd_dom_sf"/>
</dbReference>
<dbReference type="CDD" id="cd05259">
    <property type="entry name" value="PCBER_SDR_a"/>
    <property type="match status" value="1"/>
</dbReference>
<dbReference type="PANTHER" id="PTHR43349:SF43">
    <property type="entry name" value="ISOEUGENOL SYNTHASE 1-LIKE"/>
    <property type="match status" value="1"/>
</dbReference>
<feature type="domain" description="NmrA-like" evidence="3">
    <location>
        <begin position="6"/>
        <end position="299"/>
    </location>
</feature>
<dbReference type="SUPFAM" id="SSF51735">
    <property type="entry name" value="NAD(P)-binding Rossmann-fold domains"/>
    <property type="match status" value="2"/>
</dbReference>
<evidence type="ECO:0000313" key="5">
    <source>
        <dbReference type="Proteomes" id="UP000655225"/>
    </source>
</evidence>
<dbReference type="OrthoDB" id="419598at2759"/>
<dbReference type="Proteomes" id="UP000655225">
    <property type="component" value="Unassembled WGS sequence"/>
</dbReference>
<sequence>MASEMSKILIFGATGYLGKYMVKASVAMGHPTYIYVRPITPNCSSSKQQLHRDFESLGVTVFQGELDEHEKLVSALKQVDVVISTLAVPQHLGQVKIINAMKDAPNIKRFVPSEFGNEVDRVSGLPPFQIILGNKKKIRRATEAAGIPYTYISANSFAAYFVDYLLHPHERRDEVLVYGSGEAKAVLNFEEDVAAYTIKAAMDPRAFNRVIIYRPPGNIASQLDLISSWEKKTGRKLKKVYVPEEEIVKLTETLPHPDNVPPSILHNIFIKGDQMSFELEEDDLEASELYPDYKYTSVDRLLDLSVLNFEEDVAAYTIKAAMDPRAFNRVIIYRPPGNTESQLDLISSWEKKTGRKLKKVYVPEEEIVKLTESKKFLLHPS</sequence>
<dbReference type="AlphaFoldDB" id="A0A835DQC7"/>